<evidence type="ECO:0000313" key="2">
    <source>
        <dbReference type="EMBL" id="SFB76779.1"/>
    </source>
</evidence>
<protein>
    <submittedName>
        <fullName evidence="2">Uncharacterized protein</fullName>
    </submittedName>
</protein>
<reference evidence="2 3" key="1">
    <citation type="submission" date="2016-10" db="EMBL/GenBank/DDBJ databases">
        <authorList>
            <person name="de Groot N.N."/>
        </authorList>
    </citation>
    <scope>NUCLEOTIDE SEQUENCE [LARGE SCALE GENOMIC DNA]</scope>
    <source>
        <strain evidence="2 3">DSM 6793</strain>
    </source>
</reference>
<proteinExistence type="predicted"/>
<dbReference type="Proteomes" id="UP000199514">
    <property type="component" value="Unassembled WGS sequence"/>
</dbReference>
<feature type="transmembrane region" description="Helical" evidence="1">
    <location>
        <begin position="42"/>
        <end position="61"/>
    </location>
</feature>
<keyword evidence="1" id="KW-0812">Transmembrane</keyword>
<dbReference type="AlphaFoldDB" id="A0A1I1DP45"/>
<keyword evidence="1" id="KW-0472">Membrane</keyword>
<sequence length="87" mass="9800">MMKLKARVMASLKIWVVIYPSITLFHYLFGEMLSAFPLYVRTLILTLVLVPWTVLVGVPLVDWVMGQLGLSTSPTQNTSDDGTRTEK</sequence>
<keyword evidence="3" id="KW-1185">Reference proteome</keyword>
<dbReference type="STRING" id="927664.SAMN05421780_101377"/>
<accession>A0A1I1DP45</accession>
<evidence type="ECO:0000256" key="1">
    <source>
        <dbReference type="SAM" id="Phobius"/>
    </source>
</evidence>
<organism evidence="2 3">
    <name type="scientific">Flexibacter flexilis DSM 6793</name>
    <dbReference type="NCBI Taxonomy" id="927664"/>
    <lineage>
        <taxon>Bacteria</taxon>
        <taxon>Pseudomonadati</taxon>
        <taxon>Bacteroidota</taxon>
        <taxon>Cytophagia</taxon>
        <taxon>Cytophagales</taxon>
        <taxon>Flexibacteraceae</taxon>
        <taxon>Flexibacter</taxon>
    </lineage>
</organism>
<name>A0A1I1DP45_9BACT</name>
<feature type="transmembrane region" description="Helical" evidence="1">
    <location>
        <begin position="12"/>
        <end position="30"/>
    </location>
</feature>
<dbReference type="EMBL" id="FOLE01000001">
    <property type="protein sequence ID" value="SFB76779.1"/>
    <property type="molecule type" value="Genomic_DNA"/>
</dbReference>
<keyword evidence="1" id="KW-1133">Transmembrane helix</keyword>
<evidence type="ECO:0000313" key="3">
    <source>
        <dbReference type="Proteomes" id="UP000199514"/>
    </source>
</evidence>
<gene>
    <name evidence="2" type="ORF">SAMN05421780_101377</name>
</gene>